<evidence type="ECO:0000256" key="1">
    <source>
        <dbReference type="ARBA" id="ARBA00010556"/>
    </source>
</evidence>
<dbReference type="SMART" id="SM01359">
    <property type="entry name" value="A2M_N_2"/>
    <property type="match status" value="1"/>
</dbReference>
<evidence type="ECO:0000313" key="6">
    <source>
        <dbReference type="EMBL" id="BAE51770.1"/>
    </source>
</evidence>
<evidence type="ECO:0000313" key="7">
    <source>
        <dbReference type="Proteomes" id="UP000007058"/>
    </source>
</evidence>
<feature type="domain" description="Alpha-2-macroglobulin bait region" evidence="4">
    <location>
        <begin position="1013"/>
        <end position="1169"/>
    </location>
</feature>
<dbReference type="STRING" id="342108.amb2966"/>
<dbReference type="InterPro" id="IPR008930">
    <property type="entry name" value="Terpenoid_cyclase/PrenylTrfase"/>
</dbReference>
<dbReference type="EMBL" id="AP007255">
    <property type="protein sequence ID" value="BAE51770.1"/>
    <property type="molecule type" value="Genomic_DNA"/>
</dbReference>
<dbReference type="Pfam" id="PF00207">
    <property type="entry name" value="A2M"/>
    <property type="match status" value="1"/>
</dbReference>
<evidence type="ECO:0000259" key="5">
    <source>
        <dbReference type="SMART" id="SM01360"/>
    </source>
</evidence>
<dbReference type="InterPro" id="IPR041246">
    <property type="entry name" value="Bact_MG10"/>
</dbReference>
<name>Q2W305_PARM1</name>
<dbReference type="Gene3D" id="2.60.40.3710">
    <property type="match status" value="1"/>
</dbReference>
<feature type="signal peptide" evidence="3">
    <location>
        <begin position="1"/>
        <end position="25"/>
    </location>
</feature>
<feature type="domain" description="Alpha-2-macroglobulin" evidence="5">
    <location>
        <begin position="1231"/>
        <end position="1321"/>
    </location>
</feature>
<feature type="region of interest" description="Disordered" evidence="2">
    <location>
        <begin position="411"/>
        <end position="431"/>
    </location>
</feature>
<dbReference type="InterPro" id="IPR051802">
    <property type="entry name" value="YfhM-like"/>
</dbReference>
<dbReference type="PANTHER" id="PTHR40094">
    <property type="entry name" value="ALPHA-2-MACROGLOBULIN HOMOLOG"/>
    <property type="match status" value="1"/>
</dbReference>
<dbReference type="Gene3D" id="2.60.40.1930">
    <property type="match status" value="1"/>
</dbReference>
<protein>
    <submittedName>
        <fullName evidence="6">Large extracellular alpha-helical protein</fullName>
    </submittedName>
</protein>
<proteinExistence type="inferred from homology"/>
<evidence type="ECO:0000259" key="4">
    <source>
        <dbReference type="SMART" id="SM01359"/>
    </source>
</evidence>
<accession>Q2W305</accession>
<dbReference type="InterPro" id="IPR002890">
    <property type="entry name" value="MG2"/>
</dbReference>
<dbReference type="PANTHER" id="PTHR40094:SF1">
    <property type="entry name" value="UBIQUITIN DOMAIN-CONTAINING PROTEIN"/>
    <property type="match status" value="1"/>
</dbReference>
<sequence length="1931" mass="208467">MTVLHRVLAVVLALLVFAPVPSSWADDTVRRPGNAQVVPEHFLRSWDPVTVFFDADTGPAKGGAEDHPERVVTLDPPHPGAFAWKDARTLQFRPAVAWPPMGRFAWTVQGRTQDLVTLMSGPVSSEPAEGKTGLDPVEAITLSFREPIAPEILARLVTIELRPLPGVGGESSRTLNAADFDVKVMERLRPADPATYVLNLHHPIGLGTKVVVHIRLAPDQTVGREEQRIAFATAEAFHVTRFGCRDTGYPAAPEGVSYARERALQCPADERSVMLAFSGSPKPVGPIEGRNLVRLSPQVDDLRFETVGNTLVVKGRFEADTLYQVRLEPSALSDTKGRPLHLTAANQLFLSFPAKPGFVKFATGEGLAERFGPQMVPVKTRGVERLDLRIHPIDPLDRSLWPFPADNMVIDESARPPAPGEEPKPWTNTYSVPDDTIAQHIRAFGSPSISELVSVPAGRGNATASFGLNLRPHLARIAGVGKPGHYLVGIRRLENKSSRVWMRLQVTDLSLTAVEEADRVRFAVTSLSTGLPVEGATIRLEGREAKGDGLPAQLTTGPDGMVAWQAPGQGNDAIRRIVVAKDGDTLVLNPARPPRFYAEGGWRESSYYDGWLSWVTRPLEDRKDPAKDLCHIFTERPIYRPEEPVHIKGYVRKGEAGKLELSAKPGNLVVQAPDGAEWRYPLVINEFGSFYHKFDAKTVATGIYKVFVDYKAPGATRKESEDEETAEDANGEAGGGRCHVAKFKKEAYRLPRFEVQLHAPLSVGLDAPFPVGLTTEYYAGGVVAEQPLRWRVTQVPFAWTPKARPGFLFSADQRFSGNQPFRSSPVLEREGKTDPQGAARLVLDPTIEPTAQPRKYVVEATVVGDDDQSVTNTQEVLALPPFVLGLKLPRFIEKTDRLEPLVVVDDAQGKPVAGQKVVVRLLKRQWNSILQATDFTQGSAKYVTEVVEDKVAETTVTSTAEPFKVPFPINGAGVYVVEVESQDRLGRLQTVKVDLFAGGDRPATWSRPPAEVFSVAPDKTAYAPGETAKLVLQSPFQNGQALAVIEEPDGRNLYEWVAVRNGYGTLALPIKAEYMPRLPVHFVLMRGRLKGDDDQVGIHADLRKPATVAATQWVTVTPAKNLVKVEISAPRKAQPGQDVDLTVKLADDQGKPLAGEVTLWMVDQAVLALAKEARLDPLPQFIVPRDSKAKLRDTRNSVFGVLPLQEEPGGDEGDDGSPLLRATVRKNFTPVPYYEPSLRVGPEGTATVTVRLPDSLTNFKLRAKAVSGPSRFGFGTGDMQVRLPVLVQPALPRFVRPGDSFQLAAIGRVVDGGGGPGRAKLKLAGLDLSGSDERGFEWQANVSQRLDFPVSVPVGASGEVLVTMGVDRASDGAKDAFQVSLPVQPDRDRVAERTIARLSGDAPVVLAAVTEPVRPGTLERDVVVADKDVVALAGGLDYLRLYPFGCTEQRLSLARASLGTRQFGAALLGPDGSEERINATVRATQEWIGQSVADNGLVSYWPGGRGYVAVTAWAVQFMAEAKAAGMAVDQPLLDKLVVALKQSLRSDYRDFVDGQSWSERSWALAALTGAGQGDATYAAELARKAPYLRAEALAQVAWALARSPATPASTVTEMQQRLWSSVVVKLDKGRDVYGGLQEAGGLSPLILPSETRSVAQILRASLAARPAEPRNRLLADALLGLGKGDGWGSTNANAEALLALADWIRVGGRKGGDRAATVTFGGESRQLSLTDAAPVARTSLPPGEARISLGAPTPEPLAVWARTSYVPSADGSTQPAAARGFAVDREVWKLAPDGTLGGRMALDAPSATIALAVGEVIEDHVTVVNSADRAHIAVVVPMAAGMEPLNPALATAPPEAKPSEAVTRPPSYAAFLDDRISYFYDELPKGTYHFRIRSRATVPGRFIQPAAVARAMYDDTVNGNGNGALVVVTRP</sequence>
<dbReference type="GO" id="GO:0004866">
    <property type="term" value="F:endopeptidase inhibitor activity"/>
    <property type="evidence" value="ECO:0007669"/>
    <property type="project" value="InterPro"/>
</dbReference>
<feature type="compositionally biased region" description="Acidic residues" evidence="2">
    <location>
        <begin position="721"/>
        <end position="730"/>
    </location>
</feature>
<dbReference type="Proteomes" id="UP000007058">
    <property type="component" value="Chromosome"/>
</dbReference>
<reference evidence="6 7" key="1">
    <citation type="journal article" date="2005" name="DNA Res.">
        <title>Complete genome sequence of the facultative anaerobic magnetotactic bacterium Magnetospirillum sp. strain AMB-1.</title>
        <authorList>
            <person name="Matsunaga T."/>
            <person name="Okamura Y."/>
            <person name="Fukuda Y."/>
            <person name="Wahyudi A.T."/>
            <person name="Murase Y."/>
            <person name="Takeyama H."/>
        </authorList>
    </citation>
    <scope>NUCLEOTIDE SEQUENCE [LARGE SCALE GENOMIC DNA]</scope>
    <source>
        <strain evidence="7">ATCC 700264 / AMB-1</strain>
    </source>
</reference>
<dbReference type="Pfam" id="PF07703">
    <property type="entry name" value="A2M_BRD"/>
    <property type="match status" value="1"/>
</dbReference>
<dbReference type="HOGENOM" id="CLU_002018_0_0_5"/>
<evidence type="ECO:0000256" key="3">
    <source>
        <dbReference type="SAM" id="SignalP"/>
    </source>
</evidence>
<dbReference type="SUPFAM" id="SSF48239">
    <property type="entry name" value="Terpenoid cyclases/Protein prenyltransferases"/>
    <property type="match status" value="1"/>
</dbReference>
<feature type="chain" id="PRO_5004218171" evidence="3">
    <location>
        <begin position="26"/>
        <end position="1931"/>
    </location>
</feature>
<dbReference type="InterPro" id="IPR011625">
    <property type="entry name" value="A2M_N_BRD"/>
</dbReference>
<evidence type="ECO:0000256" key="2">
    <source>
        <dbReference type="SAM" id="MobiDB-lite"/>
    </source>
</evidence>
<dbReference type="OrthoDB" id="9767116at2"/>
<dbReference type="KEGG" id="mag:amb2966"/>
<dbReference type="Pfam" id="PF17973">
    <property type="entry name" value="bMG10"/>
    <property type="match status" value="1"/>
</dbReference>
<gene>
    <name evidence="6" type="ordered locus">amb2966</name>
</gene>
<dbReference type="RefSeq" id="WP_011385343.1">
    <property type="nucleotide sequence ID" value="NC_007626.1"/>
</dbReference>
<keyword evidence="3" id="KW-0732">Signal</keyword>
<feature type="region of interest" description="Disordered" evidence="2">
    <location>
        <begin position="716"/>
        <end position="735"/>
    </location>
</feature>
<organism evidence="6 7">
    <name type="scientific">Paramagnetospirillum magneticum (strain ATCC 700264 / AMB-1)</name>
    <name type="common">Magnetospirillum magneticum</name>
    <dbReference type="NCBI Taxonomy" id="342108"/>
    <lineage>
        <taxon>Bacteria</taxon>
        <taxon>Pseudomonadati</taxon>
        <taxon>Pseudomonadota</taxon>
        <taxon>Alphaproteobacteria</taxon>
        <taxon>Rhodospirillales</taxon>
        <taxon>Magnetospirillaceae</taxon>
        <taxon>Paramagnetospirillum</taxon>
    </lineage>
</organism>
<comment type="similarity">
    <text evidence="1">Belongs to the protease inhibitor I39 (alpha-2-macroglobulin) family. Bacterial alpha-2-macroglobulin subfamily.</text>
</comment>
<dbReference type="Gene3D" id="1.50.10.20">
    <property type="match status" value="1"/>
</dbReference>
<dbReference type="SMART" id="SM01360">
    <property type="entry name" value="A2M"/>
    <property type="match status" value="1"/>
</dbReference>
<dbReference type="Pfam" id="PF01835">
    <property type="entry name" value="MG2"/>
    <property type="match status" value="1"/>
</dbReference>
<keyword evidence="7" id="KW-1185">Reference proteome</keyword>
<dbReference type="InterPro" id="IPR001599">
    <property type="entry name" value="Macroglobln_a2"/>
</dbReference>